<dbReference type="AlphaFoldDB" id="A0AAV9R9N9"/>
<dbReference type="SUPFAM" id="SSF53383">
    <property type="entry name" value="PLP-dependent transferases"/>
    <property type="match status" value="1"/>
</dbReference>
<protein>
    <submittedName>
        <fullName evidence="6">Uncharacterized protein</fullName>
    </submittedName>
</protein>
<comment type="caution">
    <text evidence="6">The sequence shown here is derived from an EMBL/GenBank/DDBJ whole genome shotgun (WGS) entry which is preliminary data.</text>
</comment>
<proteinExistence type="inferred from homology"/>
<evidence type="ECO:0000256" key="4">
    <source>
        <dbReference type="ARBA" id="ARBA00022793"/>
    </source>
</evidence>
<reference evidence="6 7" key="1">
    <citation type="submission" date="2021-06" db="EMBL/GenBank/DDBJ databases">
        <authorList>
            <person name="Palmer J.M."/>
        </authorList>
    </citation>
    <scope>NUCLEOTIDE SEQUENCE [LARGE SCALE GENOMIC DNA]</scope>
    <source>
        <strain evidence="6 7">MEX-2019</strain>
        <tissue evidence="6">Muscle</tissue>
    </source>
</reference>
<dbReference type="InterPro" id="IPR002129">
    <property type="entry name" value="PyrdxlP-dep_de-COase"/>
</dbReference>
<keyword evidence="5" id="KW-0663">Pyridoxal phosphate</keyword>
<dbReference type="Gene3D" id="3.90.1150.170">
    <property type="match status" value="1"/>
</dbReference>
<dbReference type="InterPro" id="IPR015424">
    <property type="entry name" value="PyrdxlP-dep_Trfase"/>
</dbReference>
<name>A0AAV9R9N9_9TELE</name>
<evidence type="ECO:0000313" key="6">
    <source>
        <dbReference type="EMBL" id="KAK5605235.1"/>
    </source>
</evidence>
<evidence type="ECO:0000256" key="2">
    <source>
        <dbReference type="ARBA" id="ARBA00009533"/>
    </source>
</evidence>
<comment type="cofactor">
    <cofactor evidence="1">
        <name>pyridoxal 5'-phosphate</name>
        <dbReference type="ChEBI" id="CHEBI:597326"/>
    </cofactor>
</comment>
<dbReference type="GO" id="GO:0019752">
    <property type="term" value="P:carboxylic acid metabolic process"/>
    <property type="evidence" value="ECO:0007669"/>
    <property type="project" value="InterPro"/>
</dbReference>
<sequence>MEPIVGDLSDPLINHAEGQLFLHEAYKIIVEEVLCKGTDVKEKVCEWKEPEELALLLDLELREKGEPQERLLQRVRDVAKYSIKTSHPRFFNQQFAGVDYHSLAGRFLSEALNTNL</sequence>
<dbReference type="GO" id="GO:0030170">
    <property type="term" value="F:pyridoxal phosphate binding"/>
    <property type="evidence" value="ECO:0007669"/>
    <property type="project" value="InterPro"/>
</dbReference>
<dbReference type="Pfam" id="PF00282">
    <property type="entry name" value="Pyridoxal_deC"/>
    <property type="match status" value="1"/>
</dbReference>
<organism evidence="6 7">
    <name type="scientific">Crenichthys baileyi</name>
    <name type="common">White River springfish</name>
    <dbReference type="NCBI Taxonomy" id="28760"/>
    <lineage>
        <taxon>Eukaryota</taxon>
        <taxon>Metazoa</taxon>
        <taxon>Chordata</taxon>
        <taxon>Craniata</taxon>
        <taxon>Vertebrata</taxon>
        <taxon>Euteleostomi</taxon>
        <taxon>Actinopterygii</taxon>
        <taxon>Neopterygii</taxon>
        <taxon>Teleostei</taxon>
        <taxon>Neoteleostei</taxon>
        <taxon>Acanthomorphata</taxon>
        <taxon>Ovalentaria</taxon>
        <taxon>Atherinomorphae</taxon>
        <taxon>Cyprinodontiformes</taxon>
        <taxon>Goodeidae</taxon>
        <taxon>Crenichthys</taxon>
    </lineage>
</organism>
<dbReference type="GO" id="GO:0005737">
    <property type="term" value="C:cytoplasm"/>
    <property type="evidence" value="ECO:0007669"/>
    <property type="project" value="TreeGrafter"/>
</dbReference>
<evidence type="ECO:0000256" key="1">
    <source>
        <dbReference type="ARBA" id="ARBA00001933"/>
    </source>
</evidence>
<evidence type="ECO:0000256" key="3">
    <source>
        <dbReference type="ARBA" id="ARBA00011738"/>
    </source>
</evidence>
<keyword evidence="7" id="KW-1185">Reference proteome</keyword>
<evidence type="ECO:0000313" key="7">
    <source>
        <dbReference type="Proteomes" id="UP001311232"/>
    </source>
</evidence>
<comment type="similarity">
    <text evidence="2">Belongs to the group II decarboxylase family.</text>
</comment>
<keyword evidence="4" id="KW-0210">Decarboxylase</keyword>
<evidence type="ECO:0000256" key="5">
    <source>
        <dbReference type="ARBA" id="ARBA00022898"/>
    </source>
</evidence>
<keyword evidence="4" id="KW-0456">Lyase</keyword>
<dbReference type="Proteomes" id="UP001311232">
    <property type="component" value="Unassembled WGS sequence"/>
</dbReference>
<dbReference type="GO" id="GO:0042412">
    <property type="term" value="P:taurine biosynthetic process"/>
    <property type="evidence" value="ECO:0007669"/>
    <property type="project" value="TreeGrafter"/>
</dbReference>
<accession>A0AAV9R9N9</accession>
<dbReference type="PANTHER" id="PTHR45677">
    <property type="entry name" value="GLUTAMATE DECARBOXYLASE-RELATED"/>
    <property type="match status" value="1"/>
</dbReference>
<dbReference type="GO" id="GO:0004782">
    <property type="term" value="F:sulfinoalanine decarboxylase activity"/>
    <property type="evidence" value="ECO:0007669"/>
    <property type="project" value="TreeGrafter"/>
</dbReference>
<comment type="subunit">
    <text evidence="3">Homodimer.</text>
</comment>
<dbReference type="EMBL" id="JAHHUM010002310">
    <property type="protein sequence ID" value="KAK5605235.1"/>
    <property type="molecule type" value="Genomic_DNA"/>
</dbReference>
<gene>
    <name evidence="6" type="ORF">CRENBAI_019369</name>
</gene>
<dbReference type="PANTHER" id="PTHR45677:SF8">
    <property type="entry name" value="CYSTEINE SULFINIC ACID DECARBOXYLASE"/>
    <property type="match status" value="1"/>
</dbReference>